<organism evidence="2 3">
    <name type="scientific">Ambispora gerdemannii</name>
    <dbReference type="NCBI Taxonomy" id="144530"/>
    <lineage>
        <taxon>Eukaryota</taxon>
        <taxon>Fungi</taxon>
        <taxon>Fungi incertae sedis</taxon>
        <taxon>Mucoromycota</taxon>
        <taxon>Glomeromycotina</taxon>
        <taxon>Glomeromycetes</taxon>
        <taxon>Archaeosporales</taxon>
        <taxon>Ambisporaceae</taxon>
        <taxon>Ambispora</taxon>
    </lineage>
</organism>
<sequence>MDPVFPSKNSELWTKQSVNSLQETIRKILKIENYKSHQNDHDSITDIDTAGISDLEDTFDQLIAYENSQRTVPSKFMFSGELFNLSETEEDEQDKNSEQRYPVVIRT</sequence>
<dbReference type="Proteomes" id="UP000789831">
    <property type="component" value="Unassembled WGS sequence"/>
</dbReference>
<keyword evidence="3" id="KW-1185">Reference proteome</keyword>
<evidence type="ECO:0000313" key="3">
    <source>
        <dbReference type="Proteomes" id="UP000789831"/>
    </source>
</evidence>
<dbReference type="EMBL" id="CAJVPL010007216">
    <property type="protein sequence ID" value="CAG8668384.1"/>
    <property type="molecule type" value="Genomic_DNA"/>
</dbReference>
<name>A0A9N9EBP4_9GLOM</name>
<proteinExistence type="predicted"/>
<comment type="caution">
    <text evidence="2">The sequence shown here is derived from an EMBL/GenBank/DDBJ whole genome shotgun (WGS) entry which is preliminary data.</text>
</comment>
<accession>A0A9N9EBP4</accession>
<protein>
    <submittedName>
        <fullName evidence="2">11113_t:CDS:1</fullName>
    </submittedName>
</protein>
<evidence type="ECO:0000313" key="2">
    <source>
        <dbReference type="EMBL" id="CAG8668384.1"/>
    </source>
</evidence>
<dbReference type="AlphaFoldDB" id="A0A9N9EBP4"/>
<evidence type="ECO:0000256" key="1">
    <source>
        <dbReference type="SAM" id="MobiDB-lite"/>
    </source>
</evidence>
<gene>
    <name evidence="2" type="ORF">AGERDE_LOCUS12142</name>
</gene>
<reference evidence="2" key="1">
    <citation type="submission" date="2021-06" db="EMBL/GenBank/DDBJ databases">
        <authorList>
            <person name="Kallberg Y."/>
            <person name="Tangrot J."/>
            <person name="Rosling A."/>
        </authorList>
    </citation>
    <scope>NUCLEOTIDE SEQUENCE</scope>
    <source>
        <strain evidence="2">MT106</strain>
    </source>
</reference>
<feature type="region of interest" description="Disordered" evidence="1">
    <location>
        <begin position="86"/>
        <end position="107"/>
    </location>
</feature>